<dbReference type="EMBL" id="JAEFDC010000002">
    <property type="protein sequence ID" value="MBI1646162.1"/>
    <property type="molecule type" value="Genomic_DNA"/>
</dbReference>
<dbReference type="Proteomes" id="UP000641139">
    <property type="component" value="Unassembled WGS sequence"/>
</dbReference>
<proteinExistence type="predicted"/>
<evidence type="ECO:0000313" key="1">
    <source>
        <dbReference type="EMBL" id="MBI1646162.1"/>
    </source>
</evidence>
<name>A0ABS0SKZ1_9FLAO</name>
<dbReference type="RefSeq" id="WP_198466074.1">
    <property type="nucleotide sequence ID" value="NZ_JAEFDB010000001.1"/>
</dbReference>
<comment type="caution">
    <text evidence="1">The sequence shown here is derived from an EMBL/GenBank/DDBJ whole genome shotgun (WGS) entry which is preliminary data.</text>
</comment>
<gene>
    <name evidence="1" type="ORF">I7X30_03685</name>
</gene>
<accession>A0ABS0SKZ1</accession>
<evidence type="ECO:0000313" key="2">
    <source>
        <dbReference type="Proteomes" id="UP000641139"/>
    </source>
</evidence>
<reference evidence="1 2" key="1">
    <citation type="journal article" date="2021" name="Int. J. Syst. Evol. Microbiol.">
        <title>Capnocytophaga periodontitidis sp. nov., isolated from subgingival plaque of periodontitis patient.</title>
        <authorList>
            <person name="Zhang Y."/>
            <person name="Qiao D."/>
            <person name="Shi W."/>
            <person name="Wu D."/>
            <person name="Cai M."/>
        </authorList>
    </citation>
    <scope>NUCLEOTIDE SEQUENCE [LARGE SCALE GENOMIC DNA]</scope>
    <source>
        <strain evidence="1 2">051621</strain>
    </source>
</reference>
<sequence>MKVILLQDYADKGKTRLSNKIDEWLLQNNFIEEFKKLDPNNENANPYQRDFWAVYNKNINGENVRIFLNSWSDTGDIINAFRDIYKENLKEGYNFLITAIRSKNNPRLHEWTKEVYNKELPKIEEFVLDLDTHPQDAEYWLGIFICIFNSLI</sequence>
<keyword evidence="2" id="KW-1185">Reference proteome</keyword>
<protein>
    <submittedName>
        <fullName evidence="1">Uncharacterized protein</fullName>
    </submittedName>
</protein>
<organism evidence="1 2">
    <name type="scientific">Capnocytophaga periodontitidis</name>
    <dbReference type="NCBI Taxonomy" id="2795027"/>
    <lineage>
        <taxon>Bacteria</taxon>
        <taxon>Pseudomonadati</taxon>
        <taxon>Bacteroidota</taxon>
        <taxon>Flavobacteriia</taxon>
        <taxon>Flavobacteriales</taxon>
        <taxon>Flavobacteriaceae</taxon>
        <taxon>Capnocytophaga</taxon>
    </lineage>
</organism>